<keyword evidence="1" id="KW-1185">Reference proteome</keyword>
<name>A0A1I7XXS7_9BILA</name>
<reference evidence="2" key="1">
    <citation type="submission" date="2016-11" db="UniProtKB">
        <authorList>
            <consortium name="WormBaseParasite"/>
        </authorList>
    </citation>
    <scope>IDENTIFICATION</scope>
</reference>
<organism evidence="1 2">
    <name type="scientific">Steinernema glaseri</name>
    <dbReference type="NCBI Taxonomy" id="37863"/>
    <lineage>
        <taxon>Eukaryota</taxon>
        <taxon>Metazoa</taxon>
        <taxon>Ecdysozoa</taxon>
        <taxon>Nematoda</taxon>
        <taxon>Chromadorea</taxon>
        <taxon>Rhabditida</taxon>
        <taxon>Tylenchina</taxon>
        <taxon>Panagrolaimomorpha</taxon>
        <taxon>Strongyloidoidea</taxon>
        <taxon>Steinernematidae</taxon>
        <taxon>Steinernema</taxon>
    </lineage>
</organism>
<accession>A0A1I7XXS7</accession>
<dbReference type="Proteomes" id="UP000095287">
    <property type="component" value="Unplaced"/>
</dbReference>
<proteinExistence type="predicted"/>
<protein>
    <submittedName>
        <fullName evidence="2">CACTA en-spm transposon protein</fullName>
    </submittedName>
</protein>
<evidence type="ECO:0000313" key="2">
    <source>
        <dbReference type="WBParaSite" id="L893_g10390.t1"/>
    </source>
</evidence>
<dbReference type="AlphaFoldDB" id="A0A1I7XXS7"/>
<sequence>MSMKPFPGLEDYLVNDLPQMTTSTSFAVIPSKHNNHSRHMFSLLFPRTYRVSTHSVHKKPLAIMPNSCKEPCTLASLNGIRRPEWHNNFAPVDVICFDAKIQILEVEAVFRRCFPCLLDEYLTAYDTGTSKQHATCMYTFVIFMICYRRSQVQNNKDSAFNIR</sequence>
<dbReference type="WBParaSite" id="L893_g10390.t1">
    <property type="protein sequence ID" value="L893_g10390.t1"/>
    <property type="gene ID" value="L893_g10390"/>
</dbReference>
<evidence type="ECO:0000313" key="1">
    <source>
        <dbReference type="Proteomes" id="UP000095287"/>
    </source>
</evidence>